<proteinExistence type="inferred from homology"/>
<sequence length="295" mass="32668">METSYIYNFLKVVDCGSMSEAARQLHLSPAAIAQQMRVLEGEMGCVLLVRQGRNVRPNGAGQRLYEKGQRLLVNLHELRDHVVSEEDTGVLRLGSVNTALHGFLPDMLRRFTHTHPRVRVHIRTGLTPELYSALLQTELDAALCLKPAFDLPKSVLWHGLRHEPLVVLAPAALAHRDPLELLRTQPLVRYERRLGGGKLADDYLKAVGIAPQERFEISSVLAIAMLVEQGMGVGLVPDIGHALTRGKSIRALALAHTTSREASGREVGLLWMRASAHSRWIQQFLQCASDTPDPA</sequence>
<dbReference type="PANTHER" id="PTHR30346">
    <property type="entry name" value="TRANSCRIPTIONAL DUAL REGULATOR HCAR-RELATED"/>
    <property type="match status" value="1"/>
</dbReference>
<dbReference type="PANTHER" id="PTHR30346:SF28">
    <property type="entry name" value="HTH-TYPE TRANSCRIPTIONAL REGULATOR CYNR"/>
    <property type="match status" value="1"/>
</dbReference>
<comment type="similarity">
    <text evidence="1">Belongs to the LysR transcriptional regulatory family.</text>
</comment>
<dbReference type="Pfam" id="PF00126">
    <property type="entry name" value="HTH_1"/>
    <property type="match status" value="1"/>
</dbReference>
<evidence type="ECO:0000313" key="6">
    <source>
        <dbReference type="EMBL" id="MBD7960985.1"/>
    </source>
</evidence>
<keyword evidence="3" id="KW-0238">DNA-binding</keyword>
<keyword evidence="7" id="KW-1185">Reference proteome</keyword>
<dbReference type="Proteomes" id="UP000634919">
    <property type="component" value="Unassembled WGS sequence"/>
</dbReference>
<dbReference type="EMBL" id="JACSQK010000005">
    <property type="protein sequence ID" value="MBD7960985.1"/>
    <property type="molecule type" value="Genomic_DNA"/>
</dbReference>
<evidence type="ECO:0000259" key="5">
    <source>
        <dbReference type="PROSITE" id="PS50931"/>
    </source>
</evidence>
<evidence type="ECO:0000256" key="4">
    <source>
        <dbReference type="ARBA" id="ARBA00023163"/>
    </source>
</evidence>
<feature type="domain" description="HTH lysR-type" evidence="5">
    <location>
        <begin position="1"/>
        <end position="58"/>
    </location>
</feature>
<comment type="caution">
    <text evidence="6">The sequence shown here is derived from an EMBL/GenBank/DDBJ whole genome shotgun (WGS) entry which is preliminary data.</text>
</comment>
<organism evidence="6 7">
    <name type="scientific">Comamonas avium</name>
    <dbReference type="NCBI Taxonomy" id="2762231"/>
    <lineage>
        <taxon>Bacteria</taxon>
        <taxon>Pseudomonadati</taxon>
        <taxon>Pseudomonadota</taxon>
        <taxon>Betaproteobacteria</taxon>
        <taxon>Burkholderiales</taxon>
        <taxon>Comamonadaceae</taxon>
        <taxon>Comamonas</taxon>
    </lineage>
</organism>
<dbReference type="Pfam" id="PF03466">
    <property type="entry name" value="LysR_substrate"/>
    <property type="match status" value="1"/>
</dbReference>
<reference evidence="6 7" key="1">
    <citation type="submission" date="2020-08" db="EMBL/GenBank/DDBJ databases">
        <title>A Genomic Blueprint of the Chicken Gut Microbiome.</title>
        <authorList>
            <person name="Gilroy R."/>
            <person name="Ravi A."/>
            <person name="Getino M."/>
            <person name="Pursley I."/>
            <person name="Horton D.L."/>
            <person name="Alikhan N.-F."/>
            <person name="Baker D."/>
            <person name="Gharbi K."/>
            <person name="Hall N."/>
            <person name="Watson M."/>
            <person name="Adriaenssens E.M."/>
            <person name="Foster-Nyarko E."/>
            <person name="Jarju S."/>
            <person name="Secka A."/>
            <person name="Antonio M."/>
            <person name="Oren A."/>
            <person name="Chaudhuri R."/>
            <person name="La Ragione R.M."/>
            <person name="Hildebrand F."/>
            <person name="Pallen M.J."/>
        </authorList>
    </citation>
    <scope>NUCLEOTIDE SEQUENCE [LARGE SCALE GENOMIC DNA]</scope>
    <source>
        <strain evidence="6 7">Sa2CVA6</strain>
    </source>
</reference>
<protein>
    <submittedName>
        <fullName evidence="6">LysR family transcriptional regulator</fullName>
    </submittedName>
</protein>
<dbReference type="InterPro" id="IPR005119">
    <property type="entry name" value="LysR_subst-bd"/>
</dbReference>
<evidence type="ECO:0000256" key="1">
    <source>
        <dbReference type="ARBA" id="ARBA00009437"/>
    </source>
</evidence>
<dbReference type="RefSeq" id="WP_191723390.1">
    <property type="nucleotide sequence ID" value="NZ_JACSQK010000005.1"/>
</dbReference>
<accession>A0ABR8SBW6</accession>
<dbReference type="InterPro" id="IPR036388">
    <property type="entry name" value="WH-like_DNA-bd_sf"/>
</dbReference>
<dbReference type="PROSITE" id="PS50931">
    <property type="entry name" value="HTH_LYSR"/>
    <property type="match status" value="1"/>
</dbReference>
<keyword evidence="2" id="KW-0805">Transcription regulation</keyword>
<evidence type="ECO:0000256" key="2">
    <source>
        <dbReference type="ARBA" id="ARBA00023015"/>
    </source>
</evidence>
<dbReference type="SUPFAM" id="SSF46785">
    <property type="entry name" value="Winged helix' DNA-binding domain"/>
    <property type="match status" value="1"/>
</dbReference>
<evidence type="ECO:0000313" key="7">
    <source>
        <dbReference type="Proteomes" id="UP000634919"/>
    </source>
</evidence>
<name>A0ABR8SBW6_9BURK</name>
<dbReference type="Gene3D" id="3.40.190.290">
    <property type="match status" value="1"/>
</dbReference>
<keyword evidence="4" id="KW-0804">Transcription</keyword>
<dbReference type="Gene3D" id="1.10.10.10">
    <property type="entry name" value="Winged helix-like DNA-binding domain superfamily/Winged helix DNA-binding domain"/>
    <property type="match status" value="1"/>
</dbReference>
<dbReference type="SUPFAM" id="SSF53850">
    <property type="entry name" value="Periplasmic binding protein-like II"/>
    <property type="match status" value="1"/>
</dbReference>
<dbReference type="InterPro" id="IPR000847">
    <property type="entry name" value="LysR_HTH_N"/>
</dbReference>
<gene>
    <name evidence="6" type="ORF">H9646_10850</name>
</gene>
<dbReference type="InterPro" id="IPR036390">
    <property type="entry name" value="WH_DNA-bd_sf"/>
</dbReference>
<evidence type="ECO:0000256" key="3">
    <source>
        <dbReference type="ARBA" id="ARBA00023125"/>
    </source>
</evidence>